<dbReference type="OrthoDB" id="10538726at2759"/>
<evidence type="ECO:0000313" key="1">
    <source>
        <dbReference type="EMBL" id="RPB08771.1"/>
    </source>
</evidence>
<accession>A0A3N4KKC1</accession>
<name>A0A3N4KKC1_9PEZI</name>
<gene>
    <name evidence="1" type="ORF">P167DRAFT_539026</name>
</gene>
<protein>
    <submittedName>
        <fullName evidence="1">Uncharacterized protein</fullName>
    </submittedName>
</protein>
<reference evidence="1 2" key="1">
    <citation type="journal article" date="2018" name="Nat. Ecol. Evol.">
        <title>Pezizomycetes genomes reveal the molecular basis of ectomycorrhizal truffle lifestyle.</title>
        <authorList>
            <person name="Murat C."/>
            <person name="Payen T."/>
            <person name="Noel B."/>
            <person name="Kuo A."/>
            <person name="Morin E."/>
            <person name="Chen J."/>
            <person name="Kohler A."/>
            <person name="Krizsan K."/>
            <person name="Balestrini R."/>
            <person name="Da Silva C."/>
            <person name="Montanini B."/>
            <person name="Hainaut M."/>
            <person name="Levati E."/>
            <person name="Barry K.W."/>
            <person name="Belfiori B."/>
            <person name="Cichocki N."/>
            <person name="Clum A."/>
            <person name="Dockter R.B."/>
            <person name="Fauchery L."/>
            <person name="Guy J."/>
            <person name="Iotti M."/>
            <person name="Le Tacon F."/>
            <person name="Lindquist E.A."/>
            <person name="Lipzen A."/>
            <person name="Malagnac F."/>
            <person name="Mello A."/>
            <person name="Molinier V."/>
            <person name="Miyauchi S."/>
            <person name="Poulain J."/>
            <person name="Riccioni C."/>
            <person name="Rubini A."/>
            <person name="Sitrit Y."/>
            <person name="Splivallo R."/>
            <person name="Traeger S."/>
            <person name="Wang M."/>
            <person name="Zifcakova L."/>
            <person name="Wipf D."/>
            <person name="Zambonelli A."/>
            <person name="Paolocci F."/>
            <person name="Nowrousian M."/>
            <person name="Ottonello S."/>
            <person name="Baldrian P."/>
            <person name="Spatafora J.W."/>
            <person name="Henrissat B."/>
            <person name="Nagy L.G."/>
            <person name="Aury J.M."/>
            <person name="Wincker P."/>
            <person name="Grigoriev I.V."/>
            <person name="Bonfante P."/>
            <person name="Martin F.M."/>
        </authorList>
    </citation>
    <scope>NUCLEOTIDE SEQUENCE [LARGE SCALE GENOMIC DNA]</scope>
    <source>
        <strain evidence="1 2">CCBAS932</strain>
    </source>
</reference>
<evidence type="ECO:0000313" key="2">
    <source>
        <dbReference type="Proteomes" id="UP000277580"/>
    </source>
</evidence>
<dbReference type="InParanoid" id="A0A3N4KKC1"/>
<sequence>MQALAKPPQINADDGMKTGMGAAMSGLGSVTSGLSGLPVVGGLGGLGGRDVAVKKRWALLEGLPVVGPLMSSGLMGRVKRTLFPTLATMPDVASSMPDMGSSGVVNVGHKAKREANLLSSLPLLGGLTGGKVKRQLDGLTGVLGILGNLGGGLGGSKAKRDPAFEALGEVPGVATTLLKAFGKQSGKRGLDLPIVGGLLDGGLGGISPRGEDPLAQIKKMAAVVADIRGVTSKREAEADAAPEEGDFRQGLRKAADAKIDGELNKVEDKAERKIKIKNTKFPGGKVKSPKEALDKREAEALGLDALPVKDAVEGATGLKSTMDLVKNLSSQVENRNGK</sequence>
<dbReference type="Proteomes" id="UP000277580">
    <property type="component" value="Unassembled WGS sequence"/>
</dbReference>
<organism evidence="1 2">
    <name type="scientific">Morchella conica CCBAS932</name>
    <dbReference type="NCBI Taxonomy" id="1392247"/>
    <lineage>
        <taxon>Eukaryota</taxon>
        <taxon>Fungi</taxon>
        <taxon>Dikarya</taxon>
        <taxon>Ascomycota</taxon>
        <taxon>Pezizomycotina</taxon>
        <taxon>Pezizomycetes</taxon>
        <taxon>Pezizales</taxon>
        <taxon>Morchellaceae</taxon>
        <taxon>Morchella</taxon>
    </lineage>
</organism>
<keyword evidence="2" id="KW-1185">Reference proteome</keyword>
<dbReference type="AlphaFoldDB" id="A0A3N4KKC1"/>
<proteinExistence type="predicted"/>
<dbReference type="EMBL" id="ML119159">
    <property type="protein sequence ID" value="RPB08771.1"/>
    <property type="molecule type" value="Genomic_DNA"/>
</dbReference>